<dbReference type="EMBL" id="RQGF01000008">
    <property type="protein sequence ID" value="TGL64247.1"/>
    <property type="molecule type" value="Genomic_DNA"/>
</dbReference>
<dbReference type="OrthoDB" id="330080at2"/>
<dbReference type="Gene3D" id="1.10.8.1040">
    <property type="match status" value="1"/>
</dbReference>
<keyword evidence="3" id="KW-0732">Signal</keyword>
<comment type="caution">
    <text evidence="8">The sequence shown here is derived from an EMBL/GenBank/DDBJ whole genome shotgun (WGS) entry which is preliminary data.</text>
</comment>
<evidence type="ECO:0000259" key="7">
    <source>
        <dbReference type="Pfam" id="PF13145"/>
    </source>
</evidence>
<dbReference type="Pfam" id="PF13145">
    <property type="entry name" value="Rotamase_2"/>
    <property type="match status" value="1"/>
</dbReference>
<dbReference type="InterPro" id="IPR050245">
    <property type="entry name" value="PrsA_foldase"/>
</dbReference>
<dbReference type="Proteomes" id="UP000297762">
    <property type="component" value="Unassembled WGS sequence"/>
</dbReference>
<dbReference type="SUPFAM" id="SSF109998">
    <property type="entry name" value="Triger factor/SurA peptide-binding domain-like"/>
    <property type="match status" value="1"/>
</dbReference>
<keyword evidence="5 8" id="KW-0413">Isomerase</keyword>
<dbReference type="PANTHER" id="PTHR47245:SF1">
    <property type="entry name" value="FOLDASE PROTEIN PRSA"/>
    <property type="match status" value="1"/>
</dbReference>
<dbReference type="AlphaFoldDB" id="A0A4R9KBW4"/>
<dbReference type="EC" id="5.2.1.8" evidence="2"/>
<dbReference type="RefSeq" id="WP_135647955.1">
    <property type="nucleotide sequence ID" value="NZ_RQGF01000008.1"/>
</dbReference>
<organism evidence="8 9">
    <name type="scientific">Leptospira sarikeiensis</name>
    <dbReference type="NCBI Taxonomy" id="2484943"/>
    <lineage>
        <taxon>Bacteria</taxon>
        <taxon>Pseudomonadati</taxon>
        <taxon>Spirochaetota</taxon>
        <taxon>Spirochaetia</taxon>
        <taxon>Leptospirales</taxon>
        <taxon>Leptospiraceae</taxon>
        <taxon>Leptospira</taxon>
    </lineage>
</organism>
<evidence type="ECO:0000256" key="4">
    <source>
        <dbReference type="ARBA" id="ARBA00023110"/>
    </source>
</evidence>
<keyword evidence="9" id="KW-1185">Reference proteome</keyword>
<keyword evidence="4" id="KW-0697">Rotamase</keyword>
<dbReference type="InterPro" id="IPR000297">
    <property type="entry name" value="PPIase_PpiC"/>
</dbReference>
<proteinExistence type="predicted"/>
<comment type="catalytic activity">
    <reaction evidence="1">
        <text>[protein]-peptidylproline (omega=180) = [protein]-peptidylproline (omega=0)</text>
        <dbReference type="Rhea" id="RHEA:16237"/>
        <dbReference type="Rhea" id="RHEA-COMP:10747"/>
        <dbReference type="Rhea" id="RHEA-COMP:10748"/>
        <dbReference type="ChEBI" id="CHEBI:83833"/>
        <dbReference type="ChEBI" id="CHEBI:83834"/>
        <dbReference type="EC" id="5.2.1.8"/>
    </reaction>
</comment>
<evidence type="ECO:0000256" key="5">
    <source>
        <dbReference type="ARBA" id="ARBA00023235"/>
    </source>
</evidence>
<gene>
    <name evidence="8" type="ORF">EHQ64_02640</name>
</gene>
<evidence type="ECO:0000256" key="2">
    <source>
        <dbReference type="ARBA" id="ARBA00013194"/>
    </source>
</evidence>
<keyword evidence="6" id="KW-0812">Transmembrane</keyword>
<evidence type="ECO:0000313" key="8">
    <source>
        <dbReference type="EMBL" id="TGL64247.1"/>
    </source>
</evidence>
<evidence type="ECO:0000256" key="6">
    <source>
        <dbReference type="SAM" id="Phobius"/>
    </source>
</evidence>
<keyword evidence="6" id="KW-1133">Transmembrane helix</keyword>
<dbReference type="InterPro" id="IPR027304">
    <property type="entry name" value="Trigger_fact/SurA_dom_sf"/>
</dbReference>
<dbReference type="PANTHER" id="PTHR47245">
    <property type="entry name" value="PEPTIDYLPROLYL ISOMERASE"/>
    <property type="match status" value="1"/>
</dbReference>
<keyword evidence="6" id="KW-0472">Membrane</keyword>
<accession>A0A4R9KBW4</accession>
<reference evidence="8" key="1">
    <citation type="journal article" date="2019" name="PLoS Negl. Trop. Dis.">
        <title>Revisiting the worldwide diversity of Leptospira species in the environment.</title>
        <authorList>
            <person name="Vincent A.T."/>
            <person name="Schiettekatte O."/>
            <person name="Bourhy P."/>
            <person name="Veyrier F.J."/>
            <person name="Picardeau M."/>
        </authorList>
    </citation>
    <scope>NUCLEOTIDE SEQUENCE [LARGE SCALE GENOMIC DNA]</scope>
    <source>
        <strain evidence="8">201702455</strain>
    </source>
</reference>
<dbReference type="GO" id="GO:0003755">
    <property type="term" value="F:peptidyl-prolyl cis-trans isomerase activity"/>
    <property type="evidence" value="ECO:0007669"/>
    <property type="project" value="UniProtKB-KW"/>
</dbReference>
<feature type="domain" description="PpiC" evidence="7">
    <location>
        <begin position="126"/>
        <end position="243"/>
    </location>
</feature>
<protein>
    <recommendedName>
        <fullName evidence="2">peptidylprolyl isomerase</fullName>
        <ecNumber evidence="2">5.2.1.8</ecNumber>
    </recommendedName>
</protein>
<feature type="transmembrane region" description="Helical" evidence="6">
    <location>
        <begin position="12"/>
        <end position="32"/>
    </location>
</feature>
<name>A0A4R9KBW4_9LEPT</name>
<sequence>MKLEYKSETLPGLLLGLGSFFGFSLALIGLLFPNIENSFEDIAADVNGVRIGKEEYLRALAGYSSDSKNPLTNEIRANVLERLIEEELLVQRGLELGFASQDKQIRAGLVRSVIQSAISEISAEEPSELELRFYYLSHKEKFFSTPRYKVLAYEEAEEKKAILLSEEWKKNGKIQNGTIVPLPDSPLPPRKLLDYLGPFATAALENLQTGEVSLPLRSGNKFLILKILSLEPGNIPKFGEIKEEIKTEYKQDKEDKSLREYLDLLKRKSKIKRFPL</sequence>
<evidence type="ECO:0000256" key="3">
    <source>
        <dbReference type="ARBA" id="ARBA00022729"/>
    </source>
</evidence>
<evidence type="ECO:0000256" key="1">
    <source>
        <dbReference type="ARBA" id="ARBA00000971"/>
    </source>
</evidence>
<evidence type="ECO:0000313" key="9">
    <source>
        <dbReference type="Proteomes" id="UP000297762"/>
    </source>
</evidence>